<dbReference type="Gene3D" id="3.40.50.1170">
    <property type="entry name" value="L-asparaginase, N-terminal domain"/>
    <property type="match status" value="1"/>
</dbReference>
<dbReference type="SUPFAM" id="SSF53774">
    <property type="entry name" value="Glutaminase/Asparaginase"/>
    <property type="match status" value="1"/>
</dbReference>
<dbReference type="InterPro" id="IPR006034">
    <property type="entry name" value="Asparaginase/glutaminase-like"/>
</dbReference>
<dbReference type="PIRSF" id="PIRSF001220">
    <property type="entry name" value="L-ASNase_gatD"/>
    <property type="match status" value="1"/>
</dbReference>
<dbReference type="FunFam" id="3.40.50.1170:FF:000001">
    <property type="entry name" value="L-asparaginase 2"/>
    <property type="match status" value="1"/>
</dbReference>
<dbReference type="SMART" id="SM00870">
    <property type="entry name" value="Asparaginase"/>
    <property type="match status" value="1"/>
</dbReference>
<evidence type="ECO:0000259" key="9">
    <source>
        <dbReference type="Pfam" id="PF17763"/>
    </source>
</evidence>
<dbReference type="EMBL" id="JAVDQD010000003">
    <property type="protein sequence ID" value="MDR6239589.1"/>
    <property type="molecule type" value="Genomic_DNA"/>
</dbReference>
<feature type="binding site" evidence="4">
    <location>
        <position position="88"/>
    </location>
    <ligand>
        <name>substrate</name>
    </ligand>
</feature>
<dbReference type="InterPro" id="IPR020827">
    <property type="entry name" value="Asparaginase/glutaminase_AS1"/>
</dbReference>
<evidence type="ECO:0000256" key="2">
    <source>
        <dbReference type="ARBA" id="ARBA00022801"/>
    </source>
</evidence>
<evidence type="ECO:0000256" key="1">
    <source>
        <dbReference type="ARBA" id="ARBA00010518"/>
    </source>
</evidence>
<dbReference type="PANTHER" id="PTHR11707:SF28">
    <property type="entry name" value="60 KDA LYSOPHOSPHOLIPASE"/>
    <property type="match status" value="1"/>
</dbReference>
<dbReference type="Gene3D" id="3.40.50.40">
    <property type="match status" value="1"/>
</dbReference>
<evidence type="ECO:0000259" key="8">
    <source>
        <dbReference type="Pfam" id="PF00710"/>
    </source>
</evidence>
<evidence type="ECO:0000313" key="11">
    <source>
        <dbReference type="Proteomes" id="UP001185092"/>
    </source>
</evidence>
<dbReference type="InterPro" id="IPR037152">
    <property type="entry name" value="L-asparaginase_N_sf"/>
</dbReference>
<dbReference type="PIRSF" id="PIRSF500176">
    <property type="entry name" value="L_ASNase"/>
    <property type="match status" value="1"/>
</dbReference>
<evidence type="ECO:0000256" key="4">
    <source>
        <dbReference type="PIRSR" id="PIRSR001220-2"/>
    </source>
</evidence>
<dbReference type="InterPro" id="IPR040919">
    <property type="entry name" value="Asparaginase_C"/>
</dbReference>
<evidence type="ECO:0000256" key="7">
    <source>
        <dbReference type="RuleBase" id="RU004456"/>
    </source>
</evidence>
<dbReference type="GO" id="GO:0004067">
    <property type="term" value="F:asparaginase activity"/>
    <property type="evidence" value="ECO:0007669"/>
    <property type="project" value="UniProtKB-UniRule"/>
</dbReference>
<proteinExistence type="inferred from homology"/>
<dbReference type="PROSITE" id="PS00917">
    <property type="entry name" value="ASN_GLN_ASE_2"/>
    <property type="match status" value="1"/>
</dbReference>
<evidence type="ECO:0000313" key="10">
    <source>
        <dbReference type="EMBL" id="MDR6239589.1"/>
    </source>
</evidence>
<dbReference type="InterPro" id="IPR027475">
    <property type="entry name" value="Asparaginase/glutaminase_AS2"/>
</dbReference>
<reference evidence="10" key="1">
    <citation type="submission" date="2023-07" db="EMBL/GenBank/DDBJ databases">
        <title>Genomic Encyclopedia of Type Strains, Phase IV (KMG-IV): sequencing the most valuable type-strain genomes for metagenomic binning, comparative biology and taxonomic classification.</title>
        <authorList>
            <person name="Goeker M."/>
        </authorList>
    </citation>
    <scope>NUCLEOTIDE SEQUENCE</scope>
    <source>
        <strain evidence="10">DSM 26174</strain>
    </source>
</reference>
<feature type="active site" evidence="6">
    <location>
        <position position="121"/>
    </location>
</feature>
<feature type="active site" evidence="5">
    <location>
        <position position="42"/>
    </location>
</feature>
<feature type="domain" description="Asparaginase/glutaminase C-terminal" evidence="9">
    <location>
        <begin position="245"/>
        <end position="355"/>
    </location>
</feature>
<comment type="similarity">
    <text evidence="1 7">Belongs to the asparaginase 1 family.</text>
</comment>
<dbReference type="InterPro" id="IPR027474">
    <property type="entry name" value="L-asparaginase_N"/>
</dbReference>
<gene>
    <name evidence="10" type="ORF">HNQ88_002637</name>
</gene>
<sequence length="358" mass="38805">MQSNLFNNLRSSILIIALMAIVSIDALAQKKPNIVILATGGTIAGAGGSSVKGQYKAGQLPVEELIEAVPEAKEFANLSGQQVANIGSQAMNNETWLKIAKKIKELANDDNVDGIVITHGTDTMEETAFFVDLTTATDKPIVFVGAMRSATALSADGPKNLYNAIGIAARKDSWGRGVLVTLNDEIIAARFVTKTNTTAVNAFTGREFGILGYVYDAVPVYYQRTEKRTTAETVFDITDRTSLPQVDIVYGYSNTNENLIKTLINEKVDGIVFAGVGNGNIYPTAMDQLERAVKQGIKVVRSARVGSGRTTLGAEVDDEKYGFIASDFLNPQKARVLLMLSLTKTKDYVKIQENFLEF</sequence>
<keyword evidence="11" id="KW-1185">Reference proteome</keyword>
<accession>A0AAE4BQV8</accession>
<dbReference type="AlphaFoldDB" id="A0AAE4BQV8"/>
<dbReference type="Pfam" id="PF00710">
    <property type="entry name" value="Asparaginase"/>
    <property type="match status" value="1"/>
</dbReference>
<protein>
    <submittedName>
        <fullName evidence="10">L-asparaginase</fullName>
        <ecNumber evidence="10">3.5.1.1</ecNumber>
    </submittedName>
</protein>
<comment type="caution">
    <text evidence="10">The sequence shown here is derived from an EMBL/GenBank/DDBJ whole genome shotgun (WGS) entry which is preliminary data.</text>
</comment>
<dbReference type="EC" id="3.5.1.1" evidence="10"/>
<feature type="domain" description="L-asparaginase N-terminal" evidence="8">
    <location>
        <begin position="33"/>
        <end position="223"/>
    </location>
</feature>
<dbReference type="PANTHER" id="PTHR11707">
    <property type="entry name" value="L-ASPARAGINASE"/>
    <property type="match status" value="1"/>
</dbReference>
<evidence type="ECO:0000256" key="3">
    <source>
        <dbReference type="PIRSR" id="PIRSR001220-1"/>
    </source>
</evidence>
<dbReference type="InterPro" id="IPR036152">
    <property type="entry name" value="Asp/glu_Ase-like_sf"/>
</dbReference>
<organism evidence="10 11">
    <name type="scientific">Aureibacter tunicatorum</name>
    <dbReference type="NCBI Taxonomy" id="866807"/>
    <lineage>
        <taxon>Bacteria</taxon>
        <taxon>Pseudomonadati</taxon>
        <taxon>Bacteroidota</taxon>
        <taxon>Cytophagia</taxon>
        <taxon>Cytophagales</taxon>
        <taxon>Persicobacteraceae</taxon>
        <taxon>Aureibacter</taxon>
    </lineage>
</organism>
<dbReference type="InterPro" id="IPR004550">
    <property type="entry name" value="AsnASE_II"/>
</dbReference>
<dbReference type="PROSITE" id="PS00144">
    <property type="entry name" value="ASN_GLN_ASE_1"/>
    <property type="match status" value="1"/>
</dbReference>
<feature type="active site" description="O-isoaspartyl threonine intermediate" evidence="3">
    <location>
        <position position="42"/>
    </location>
</feature>
<dbReference type="GO" id="GO:0006528">
    <property type="term" value="P:asparagine metabolic process"/>
    <property type="evidence" value="ECO:0007669"/>
    <property type="project" value="InterPro"/>
</dbReference>
<dbReference type="PROSITE" id="PS51732">
    <property type="entry name" value="ASN_GLN_ASE_3"/>
    <property type="match status" value="1"/>
</dbReference>
<feature type="binding site" evidence="4">
    <location>
        <begin position="121"/>
        <end position="122"/>
    </location>
    <ligand>
        <name>substrate</name>
    </ligand>
</feature>
<dbReference type="Proteomes" id="UP001185092">
    <property type="component" value="Unassembled WGS sequence"/>
</dbReference>
<dbReference type="NCBIfam" id="TIGR00520">
    <property type="entry name" value="asnASE_II"/>
    <property type="match status" value="1"/>
</dbReference>
<dbReference type="CDD" id="cd08964">
    <property type="entry name" value="L-asparaginase_II"/>
    <property type="match status" value="1"/>
</dbReference>
<keyword evidence="2 10" id="KW-0378">Hydrolase</keyword>
<dbReference type="InterPro" id="IPR027473">
    <property type="entry name" value="L-asparaginase_C"/>
</dbReference>
<dbReference type="PRINTS" id="PR00139">
    <property type="entry name" value="ASNGLNASE"/>
</dbReference>
<evidence type="ECO:0000256" key="5">
    <source>
        <dbReference type="PROSITE-ProRule" id="PRU10099"/>
    </source>
</evidence>
<dbReference type="Pfam" id="PF17763">
    <property type="entry name" value="Asparaginase_C"/>
    <property type="match status" value="1"/>
</dbReference>
<name>A0AAE4BQV8_9BACT</name>
<evidence type="ECO:0000256" key="6">
    <source>
        <dbReference type="PROSITE-ProRule" id="PRU10100"/>
    </source>
</evidence>
<dbReference type="RefSeq" id="WP_309939288.1">
    <property type="nucleotide sequence ID" value="NZ_AP025305.1"/>
</dbReference>